<keyword evidence="2" id="KW-1185">Reference proteome</keyword>
<reference evidence="1 2" key="1">
    <citation type="submission" date="2017-11" db="EMBL/GenBank/DDBJ databases">
        <title>De-novo sequencing of pomegranate (Punica granatum L.) genome.</title>
        <authorList>
            <person name="Akparov Z."/>
            <person name="Amiraslanov A."/>
            <person name="Hajiyeva S."/>
            <person name="Abbasov M."/>
            <person name="Kaur K."/>
            <person name="Hamwieh A."/>
            <person name="Solovyev V."/>
            <person name="Salamov A."/>
            <person name="Braich B."/>
            <person name="Kosarev P."/>
            <person name="Mahmoud A."/>
            <person name="Hajiyev E."/>
            <person name="Babayeva S."/>
            <person name="Izzatullayeva V."/>
            <person name="Mammadov A."/>
            <person name="Mammadov A."/>
            <person name="Sharifova S."/>
            <person name="Ojaghi J."/>
            <person name="Eynullazada K."/>
            <person name="Bayramov B."/>
            <person name="Abdulazimova A."/>
            <person name="Shahmuradov I."/>
        </authorList>
    </citation>
    <scope>NUCLEOTIDE SEQUENCE [LARGE SCALE GENOMIC DNA]</scope>
    <source>
        <strain evidence="2">cv. AG2017</strain>
        <tissue evidence="1">Leaf</tissue>
    </source>
</reference>
<name>A0A2I0KWU8_PUNGR</name>
<dbReference type="Proteomes" id="UP000233551">
    <property type="component" value="Unassembled WGS sequence"/>
</dbReference>
<dbReference type="AlphaFoldDB" id="A0A2I0KWU8"/>
<evidence type="ECO:0000313" key="2">
    <source>
        <dbReference type="Proteomes" id="UP000233551"/>
    </source>
</evidence>
<sequence>MHIYEVKEKERRITVVDHSRLEVGPLCILALSVVHNLVSPQCLRGGKVSIAVMALEPTPALSIFSVVDILDFLTRVHVLHHCLVELVGGAWGSTINTKFYTKEFDTLLFDRHRADEG</sequence>
<evidence type="ECO:0000313" key="1">
    <source>
        <dbReference type="EMBL" id="PKI72944.1"/>
    </source>
</evidence>
<dbReference type="EMBL" id="PGOL01000304">
    <property type="protein sequence ID" value="PKI72944.1"/>
    <property type="molecule type" value="Genomic_DNA"/>
</dbReference>
<protein>
    <submittedName>
        <fullName evidence="1">Uncharacterized protein</fullName>
    </submittedName>
</protein>
<comment type="caution">
    <text evidence="1">The sequence shown here is derived from an EMBL/GenBank/DDBJ whole genome shotgun (WGS) entry which is preliminary data.</text>
</comment>
<accession>A0A2I0KWU8</accession>
<gene>
    <name evidence="1" type="ORF">CRG98_006644</name>
</gene>
<organism evidence="1 2">
    <name type="scientific">Punica granatum</name>
    <name type="common">Pomegranate</name>
    <dbReference type="NCBI Taxonomy" id="22663"/>
    <lineage>
        <taxon>Eukaryota</taxon>
        <taxon>Viridiplantae</taxon>
        <taxon>Streptophyta</taxon>
        <taxon>Embryophyta</taxon>
        <taxon>Tracheophyta</taxon>
        <taxon>Spermatophyta</taxon>
        <taxon>Magnoliopsida</taxon>
        <taxon>eudicotyledons</taxon>
        <taxon>Gunneridae</taxon>
        <taxon>Pentapetalae</taxon>
        <taxon>rosids</taxon>
        <taxon>malvids</taxon>
        <taxon>Myrtales</taxon>
        <taxon>Lythraceae</taxon>
        <taxon>Punica</taxon>
    </lineage>
</organism>
<proteinExistence type="predicted"/>